<gene>
    <name evidence="1" type="primary">vipE</name>
    <name evidence="1" type="ORF">Lwor_0878</name>
</gene>
<dbReference type="AlphaFoldDB" id="A0A0W1AJ03"/>
<dbReference type="PATRIC" id="fig|45076.6.peg.954"/>
<organism evidence="1 2">
    <name type="scientific">Legionella worsleiensis</name>
    <dbReference type="NCBI Taxonomy" id="45076"/>
    <lineage>
        <taxon>Bacteria</taxon>
        <taxon>Pseudomonadati</taxon>
        <taxon>Pseudomonadota</taxon>
        <taxon>Gammaproteobacteria</taxon>
        <taxon>Legionellales</taxon>
        <taxon>Legionellaceae</taxon>
        <taxon>Legionella</taxon>
    </lineage>
</organism>
<accession>A0A0W1AJ03</accession>
<comment type="caution">
    <text evidence="1">The sequence shown here is derived from an EMBL/GenBank/DDBJ whole genome shotgun (WGS) entry which is preliminary data.</text>
</comment>
<reference evidence="1 2" key="1">
    <citation type="submission" date="2015-11" db="EMBL/GenBank/DDBJ databases">
        <title>Genomic analysis of 38 Legionella species identifies large and diverse effector repertoires.</title>
        <authorList>
            <person name="Burstein D."/>
            <person name="Amaro F."/>
            <person name="Zusman T."/>
            <person name="Lifshitz Z."/>
            <person name="Cohen O."/>
            <person name="Gilbert J.A."/>
            <person name="Pupko T."/>
            <person name="Shuman H.A."/>
            <person name="Segal G."/>
        </authorList>
    </citation>
    <scope>NUCLEOTIDE SEQUENCE [LARGE SCALE GENOMIC DNA]</scope>
    <source>
        <strain evidence="1 2">ATCC 49508</strain>
    </source>
</reference>
<evidence type="ECO:0000313" key="2">
    <source>
        <dbReference type="Proteomes" id="UP000054662"/>
    </source>
</evidence>
<name>A0A0W1AJ03_9GAMM</name>
<dbReference type="EMBL" id="LNZC01000007">
    <property type="protein sequence ID" value="KTD81200.1"/>
    <property type="molecule type" value="Genomic_DNA"/>
</dbReference>
<proteinExistence type="predicted"/>
<evidence type="ECO:0000313" key="1">
    <source>
        <dbReference type="EMBL" id="KTD81200.1"/>
    </source>
</evidence>
<dbReference type="Proteomes" id="UP000054662">
    <property type="component" value="Unassembled WGS sequence"/>
</dbReference>
<dbReference type="OrthoDB" id="5641577at2"/>
<dbReference type="RefSeq" id="WP_147279876.1">
    <property type="nucleotide sequence ID" value="NZ_CBCRUR010000014.1"/>
</dbReference>
<protein>
    <submittedName>
        <fullName evidence="1">VipE</fullName>
    </submittedName>
</protein>
<keyword evidence="2" id="KW-1185">Reference proteome</keyword>
<sequence>MRDNDIKKNHRITKSLLKPRKQFKEDTKGSVFGGTHGARGQFFKHSLKTSKPKAYYLAERGSYHEYFIFEVFNAIGFSTPKARTVINDEKNTTNITMASRAIDGYMPLQAYTNWWPDSGFLGHNKQAKEIKQRYTLDVDKQVIFDNETQSEIKISGNLFAANIGEFLVQDSDFSGEGTNLSLIKKGQRFHCYFIDKDGASLLPKESYNQLAKIGTGLPKLFKETSDDQVLAIVNNLAELLNKNNSSECSNLEKIFFNPRSASILRLYLKHFIEQKIIESINSINFRFAIESEGNLLFNRFFKLEHPQILQIKSELLEAVKSEFNKHNDNEDWNFSEKQDVESYIKNLEAIVPGALKAVLNRNKGISLINAGALLNEIITPGNIDESKTYTIEAVPGLTASGVMVKEGTHDHFEFRTSMSLEEFIYKVFNIFYSNPAYGYTFNTDQCNIIPYDPVVMYNNIKHNAELIISHFTENKPDILNQFKEREAIRERIALAVIRRFSFNKKLDSKQQQLYANIVEDLRGPYYTSLFSDQTSKLISLKDEENKDLLERICIDNESELNIFLVNNILLTLTKKCSEYQNHIKQSILKLALQIPEKFIKECYHMDGSLDIDKLININDSGIECSSSGTLSNQLTHEFSLALNKYKIVNAMNNHLNDNTVNSIADRINNMQSVLSEENKNILKNRRDSSNGIKFLEYIFHILTLGIYSKASKGTFAFWKAHGESLTNCVEEKIESVNSPTF</sequence>